<organism evidence="1 2">
    <name type="scientific">Solea senegalensis</name>
    <name type="common">Senegalese sole</name>
    <dbReference type="NCBI Taxonomy" id="28829"/>
    <lineage>
        <taxon>Eukaryota</taxon>
        <taxon>Metazoa</taxon>
        <taxon>Chordata</taxon>
        <taxon>Craniata</taxon>
        <taxon>Vertebrata</taxon>
        <taxon>Euteleostomi</taxon>
        <taxon>Actinopterygii</taxon>
        <taxon>Neopterygii</taxon>
        <taxon>Teleostei</taxon>
        <taxon>Neoteleostei</taxon>
        <taxon>Acanthomorphata</taxon>
        <taxon>Carangaria</taxon>
        <taxon>Pleuronectiformes</taxon>
        <taxon>Pleuronectoidei</taxon>
        <taxon>Soleidae</taxon>
        <taxon>Solea</taxon>
    </lineage>
</organism>
<sequence length="141" mass="15588">MCPLTLTLLWTCSTSGFGEMKLEKMSFSMQLLCLVWCLVIRFNPFGDSPHCFAWDGALRSRRAARISSRTSQTPTFAFTPHTDEAWAVGSNSIYMGPYVSVGRLTLMSLKLTSDDLLSLSFLIVFTRDAINGVSFSANVAV</sequence>
<evidence type="ECO:0000313" key="2">
    <source>
        <dbReference type="Proteomes" id="UP000693946"/>
    </source>
</evidence>
<name>A0AAV6T9C0_SOLSE</name>
<accession>A0AAV6T9C0</accession>
<keyword evidence="2" id="KW-1185">Reference proteome</keyword>
<gene>
    <name evidence="1" type="ORF">JOB18_029437</name>
</gene>
<reference evidence="1 2" key="1">
    <citation type="journal article" date="2021" name="Sci. Rep.">
        <title>Chromosome anchoring in Senegalese sole (Solea senegalensis) reveals sex-associated markers and genome rearrangements in flatfish.</title>
        <authorList>
            <person name="Guerrero-Cozar I."/>
            <person name="Gomez-Garrido J."/>
            <person name="Berbel C."/>
            <person name="Martinez-Blanch J.F."/>
            <person name="Alioto T."/>
            <person name="Claros M.G."/>
            <person name="Gagnaire P.A."/>
            <person name="Manchado M."/>
        </authorList>
    </citation>
    <scope>NUCLEOTIDE SEQUENCE [LARGE SCALE GENOMIC DNA]</scope>
    <source>
        <strain evidence="1">Sse05_10M</strain>
    </source>
</reference>
<comment type="caution">
    <text evidence="1">The sequence shown here is derived from an EMBL/GenBank/DDBJ whole genome shotgun (WGS) entry which is preliminary data.</text>
</comment>
<dbReference type="EMBL" id="JAGKHQ010000001">
    <property type="protein sequence ID" value="KAG7525621.1"/>
    <property type="molecule type" value="Genomic_DNA"/>
</dbReference>
<dbReference type="AlphaFoldDB" id="A0AAV6T9C0"/>
<dbReference type="Proteomes" id="UP000693946">
    <property type="component" value="Linkage Group LG1"/>
</dbReference>
<evidence type="ECO:0008006" key="3">
    <source>
        <dbReference type="Google" id="ProtNLM"/>
    </source>
</evidence>
<protein>
    <recommendedName>
        <fullName evidence="3">Secreted protein</fullName>
    </recommendedName>
</protein>
<proteinExistence type="predicted"/>
<evidence type="ECO:0000313" key="1">
    <source>
        <dbReference type="EMBL" id="KAG7525621.1"/>
    </source>
</evidence>